<reference evidence="1 2" key="1">
    <citation type="submission" date="2014-04" db="EMBL/GenBank/DDBJ databases">
        <authorList>
            <consortium name="DOE Joint Genome Institute"/>
            <person name="Kuo A."/>
            <person name="Kohler A."/>
            <person name="Costa M.D."/>
            <person name="Nagy L.G."/>
            <person name="Floudas D."/>
            <person name="Copeland A."/>
            <person name="Barry K.W."/>
            <person name="Cichocki N."/>
            <person name="Veneault-Fourrey C."/>
            <person name="LaButti K."/>
            <person name="Lindquist E.A."/>
            <person name="Lipzen A."/>
            <person name="Lundell T."/>
            <person name="Morin E."/>
            <person name="Murat C."/>
            <person name="Sun H."/>
            <person name="Tunlid A."/>
            <person name="Henrissat B."/>
            <person name="Grigoriev I.V."/>
            <person name="Hibbett D.S."/>
            <person name="Martin F."/>
            <person name="Nordberg H.P."/>
            <person name="Cantor M.N."/>
            <person name="Hua S.X."/>
        </authorList>
    </citation>
    <scope>NUCLEOTIDE SEQUENCE [LARGE SCALE GENOMIC DNA]</scope>
    <source>
        <strain evidence="1 2">Marx 270</strain>
    </source>
</reference>
<protein>
    <submittedName>
        <fullName evidence="1">Uncharacterized protein</fullName>
    </submittedName>
</protein>
<dbReference type="InParanoid" id="A0A0C3IYP7"/>
<dbReference type="HOGENOM" id="CLU_2549267_0_0_1"/>
<sequence>RTRNTNGIETPVLGTMHRRRATALNLPRRKGFGYLKAPYTGIVFLFALDLYQKKRNRSLSAANIRQCSISTTLSPSVAVPPRN</sequence>
<dbReference type="EMBL" id="KN831984">
    <property type="protein sequence ID" value="KIO01913.1"/>
    <property type="molecule type" value="Genomic_DNA"/>
</dbReference>
<evidence type="ECO:0000313" key="2">
    <source>
        <dbReference type="Proteomes" id="UP000054217"/>
    </source>
</evidence>
<name>A0A0C3IYP7_PISTI</name>
<evidence type="ECO:0000313" key="1">
    <source>
        <dbReference type="EMBL" id="KIO01913.1"/>
    </source>
</evidence>
<dbReference type="Proteomes" id="UP000054217">
    <property type="component" value="Unassembled WGS sequence"/>
</dbReference>
<reference evidence="2" key="2">
    <citation type="submission" date="2015-01" db="EMBL/GenBank/DDBJ databases">
        <title>Evolutionary Origins and Diversification of the Mycorrhizal Mutualists.</title>
        <authorList>
            <consortium name="DOE Joint Genome Institute"/>
            <consortium name="Mycorrhizal Genomics Consortium"/>
            <person name="Kohler A."/>
            <person name="Kuo A."/>
            <person name="Nagy L.G."/>
            <person name="Floudas D."/>
            <person name="Copeland A."/>
            <person name="Barry K.W."/>
            <person name="Cichocki N."/>
            <person name="Veneault-Fourrey C."/>
            <person name="LaButti K."/>
            <person name="Lindquist E.A."/>
            <person name="Lipzen A."/>
            <person name="Lundell T."/>
            <person name="Morin E."/>
            <person name="Murat C."/>
            <person name="Riley R."/>
            <person name="Ohm R."/>
            <person name="Sun H."/>
            <person name="Tunlid A."/>
            <person name="Henrissat B."/>
            <person name="Grigoriev I.V."/>
            <person name="Hibbett D.S."/>
            <person name="Martin F."/>
        </authorList>
    </citation>
    <scope>NUCLEOTIDE SEQUENCE [LARGE SCALE GENOMIC DNA]</scope>
    <source>
        <strain evidence="2">Marx 270</strain>
    </source>
</reference>
<organism evidence="1 2">
    <name type="scientific">Pisolithus tinctorius Marx 270</name>
    <dbReference type="NCBI Taxonomy" id="870435"/>
    <lineage>
        <taxon>Eukaryota</taxon>
        <taxon>Fungi</taxon>
        <taxon>Dikarya</taxon>
        <taxon>Basidiomycota</taxon>
        <taxon>Agaricomycotina</taxon>
        <taxon>Agaricomycetes</taxon>
        <taxon>Agaricomycetidae</taxon>
        <taxon>Boletales</taxon>
        <taxon>Sclerodermatineae</taxon>
        <taxon>Pisolithaceae</taxon>
        <taxon>Pisolithus</taxon>
    </lineage>
</organism>
<keyword evidence="2" id="KW-1185">Reference proteome</keyword>
<accession>A0A0C3IYP7</accession>
<feature type="non-terminal residue" evidence="1">
    <location>
        <position position="1"/>
    </location>
</feature>
<gene>
    <name evidence="1" type="ORF">M404DRAFT_1002660</name>
</gene>
<proteinExistence type="predicted"/>
<dbReference type="AlphaFoldDB" id="A0A0C3IYP7"/>